<keyword evidence="5" id="KW-1185">Reference proteome</keyword>
<organism evidence="4 5">
    <name type="scientific">Scopulibacillus daqui</name>
    <dbReference type="NCBI Taxonomy" id="1469162"/>
    <lineage>
        <taxon>Bacteria</taxon>
        <taxon>Bacillati</taxon>
        <taxon>Bacillota</taxon>
        <taxon>Bacilli</taxon>
        <taxon>Bacillales</taxon>
        <taxon>Sporolactobacillaceae</taxon>
        <taxon>Scopulibacillus</taxon>
    </lineage>
</organism>
<keyword evidence="1" id="KW-0175">Coiled coil</keyword>
<feature type="region of interest" description="Disordered" evidence="2">
    <location>
        <begin position="1"/>
        <end position="24"/>
    </location>
</feature>
<feature type="compositionally biased region" description="Polar residues" evidence="2">
    <location>
        <begin position="1"/>
        <end position="12"/>
    </location>
</feature>
<sequence length="286" mass="33841">MSNHDNYNTQMTFLPETEDKKNAKRQLSPTFKPYNNRQVQAIFDIESLIPEHHVARVVDEMVEAVPDDQLFSHYKGGGRSSYHPKMMLKIILYAYSQKVYSCRGIEKLTRENIPAMWLAAMQQPDFRTINEFRGERMKVLMDDLFETMILQLIEDGYITMENYFLDGTKIEANANKYSFVWKKSTEKFEAKLKEKIQETLEHIHELTQSEAGTGEKKNEQNTEITEQNLETAAKELEEKVEKLTEEIEKETDAKIRKEKRQERSQWKKPLKLIREDYIPRLAKYKE</sequence>
<gene>
    <name evidence="4" type="ORF">JOD45_002267</name>
</gene>
<dbReference type="PANTHER" id="PTHR33408:SF2">
    <property type="entry name" value="TRANSPOSASE DDE DOMAIN-CONTAINING PROTEIN"/>
    <property type="match status" value="1"/>
</dbReference>
<reference evidence="4 5" key="1">
    <citation type="submission" date="2021-01" db="EMBL/GenBank/DDBJ databases">
        <title>Genomic Encyclopedia of Type Strains, Phase IV (KMG-IV): sequencing the most valuable type-strain genomes for metagenomic binning, comparative biology and taxonomic classification.</title>
        <authorList>
            <person name="Goeker M."/>
        </authorList>
    </citation>
    <scope>NUCLEOTIDE SEQUENCE [LARGE SCALE GENOMIC DNA]</scope>
    <source>
        <strain evidence="4 5">DSM 28236</strain>
    </source>
</reference>
<comment type="caution">
    <text evidence="4">The sequence shown here is derived from an EMBL/GenBank/DDBJ whole genome shotgun (WGS) entry which is preliminary data.</text>
</comment>
<dbReference type="PANTHER" id="PTHR33408">
    <property type="entry name" value="TRANSPOSASE"/>
    <property type="match status" value="1"/>
</dbReference>
<evidence type="ECO:0000259" key="3">
    <source>
        <dbReference type="Pfam" id="PF05598"/>
    </source>
</evidence>
<dbReference type="Pfam" id="PF05598">
    <property type="entry name" value="DUF772"/>
    <property type="match status" value="1"/>
</dbReference>
<feature type="domain" description="Transposase InsH N-terminal" evidence="3">
    <location>
        <begin position="44"/>
        <end position="133"/>
    </location>
</feature>
<evidence type="ECO:0000256" key="2">
    <source>
        <dbReference type="SAM" id="MobiDB-lite"/>
    </source>
</evidence>
<evidence type="ECO:0000256" key="1">
    <source>
        <dbReference type="SAM" id="Coils"/>
    </source>
</evidence>
<name>A0ABS2Q3D9_9BACL</name>
<proteinExistence type="predicted"/>
<dbReference type="RefSeq" id="WP_205003944.1">
    <property type="nucleotide sequence ID" value="NZ_JAFBER010000015.1"/>
</dbReference>
<dbReference type="Proteomes" id="UP000808914">
    <property type="component" value="Unassembled WGS sequence"/>
</dbReference>
<dbReference type="InterPro" id="IPR008490">
    <property type="entry name" value="Transposase_InsH_N"/>
</dbReference>
<evidence type="ECO:0000313" key="4">
    <source>
        <dbReference type="EMBL" id="MBM7646042.1"/>
    </source>
</evidence>
<evidence type="ECO:0000313" key="5">
    <source>
        <dbReference type="Proteomes" id="UP000808914"/>
    </source>
</evidence>
<accession>A0ABS2Q3D9</accession>
<dbReference type="EMBL" id="JAFBER010000015">
    <property type="protein sequence ID" value="MBM7646042.1"/>
    <property type="molecule type" value="Genomic_DNA"/>
</dbReference>
<feature type="coiled-coil region" evidence="1">
    <location>
        <begin position="189"/>
        <end position="260"/>
    </location>
</feature>
<protein>
    <submittedName>
        <fullName evidence="4">Transposase</fullName>
    </submittedName>
</protein>